<keyword evidence="1" id="KW-0418">Kinase</keyword>
<name>A0A1A9KMM6_9PSED</name>
<organism evidence="1 2">
    <name type="scientific">Pseudomonas citronellolis</name>
    <dbReference type="NCBI Taxonomy" id="53408"/>
    <lineage>
        <taxon>Bacteria</taxon>
        <taxon>Pseudomonadati</taxon>
        <taxon>Pseudomonadota</taxon>
        <taxon>Gammaproteobacteria</taxon>
        <taxon>Pseudomonadales</taxon>
        <taxon>Pseudomonadaceae</taxon>
        <taxon>Pseudomonas</taxon>
    </lineage>
</organism>
<proteinExistence type="predicted"/>
<protein>
    <submittedName>
        <fullName evidence="1">GTP pyrophosphokinase</fullName>
    </submittedName>
</protein>
<geneLocation type="plasmid" evidence="2">
    <name>prbl16</name>
</geneLocation>
<evidence type="ECO:0000313" key="1">
    <source>
        <dbReference type="EMBL" id="ANI18731.1"/>
    </source>
</evidence>
<dbReference type="SUPFAM" id="SSF109604">
    <property type="entry name" value="HD-domain/PDEase-like"/>
    <property type="match status" value="1"/>
</dbReference>
<dbReference type="GO" id="GO:0016301">
    <property type="term" value="F:kinase activity"/>
    <property type="evidence" value="ECO:0007669"/>
    <property type="project" value="UniProtKB-KW"/>
</dbReference>
<reference evidence="1 2" key="1">
    <citation type="submission" date="2016-05" db="EMBL/GenBank/DDBJ databases">
        <title>Genome Sequence of Pseudomonas citronellolis Strain SJTE-3, an Estrogens and Persistent Organic Pollutants degradation strain.</title>
        <authorList>
            <person name="Liang R."/>
        </authorList>
    </citation>
    <scope>NUCLEOTIDE SEQUENCE [LARGE SCALE GENOMIC DNA]</scope>
    <source>
        <strain evidence="1 2">SJTE-3</strain>
        <plasmid evidence="2">Plasmid prbl16</plasmid>
    </source>
</reference>
<gene>
    <name evidence="1" type="ORF">A9C11_32240</name>
</gene>
<evidence type="ECO:0000313" key="2">
    <source>
        <dbReference type="Proteomes" id="UP000077748"/>
    </source>
</evidence>
<dbReference type="EMBL" id="CP015879">
    <property type="protein sequence ID" value="ANI18731.1"/>
    <property type="molecule type" value="Genomic_DNA"/>
</dbReference>
<dbReference type="Gene3D" id="1.10.3210.10">
    <property type="entry name" value="Hypothetical protein af1432"/>
    <property type="match status" value="1"/>
</dbReference>
<dbReference type="AlphaFoldDB" id="A0A1A9KMM6"/>
<sequence length="144" mass="16422">MVLIEMALQRALSAYMGKVDKAGMPYILHPLRLMARFTDPFEQAVSLLHDVIEDSDTTAEDLLNEGFPEFVVEVVVILSRRRGESYADFIERICLNPLARKIKLADIEDNLNVLRLASLGESDLRRVSKYHQAWKRLSTFEAGQ</sequence>
<keyword evidence="1" id="KW-0808">Transferase</keyword>
<keyword evidence="1" id="KW-0614">Plasmid</keyword>
<dbReference type="RefSeq" id="WP_021018389.1">
    <property type="nucleotide sequence ID" value="NZ_CP015879.1"/>
</dbReference>
<dbReference type="Proteomes" id="UP000077748">
    <property type="component" value="Plasmid pRBL16"/>
</dbReference>
<accession>A0A1A9KMM6</accession>